<feature type="non-terminal residue" evidence="2">
    <location>
        <position position="1"/>
    </location>
</feature>
<dbReference type="Pfam" id="PF14529">
    <property type="entry name" value="Exo_endo_phos_2"/>
    <property type="match status" value="1"/>
</dbReference>
<organism evidence="2">
    <name type="scientific">Ixodes ricinus</name>
    <name type="common">Common tick</name>
    <name type="synonym">Acarus ricinus</name>
    <dbReference type="NCBI Taxonomy" id="34613"/>
    <lineage>
        <taxon>Eukaryota</taxon>
        <taxon>Metazoa</taxon>
        <taxon>Ecdysozoa</taxon>
        <taxon>Arthropoda</taxon>
        <taxon>Chelicerata</taxon>
        <taxon>Arachnida</taxon>
        <taxon>Acari</taxon>
        <taxon>Parasitiformes</taxon>
        <taxon>Ixodida</taxon>
        <taxon>Ixodoidea</taxon>
        <taxon>Ixodidae</taxon>
        <taxon>Ixodinae</taxon>
        <taxon>Ixodes</taxon>
    </lineage>
</organism>
<dbReference type="InterPro" id="IPR005135">
    <property type="entry name" value="Endo/exonuclease/phosphatase"/>
</dbReference>
<evidence type="ECO:0000313" key="2">
    <source>
        <dbReference type="EMBL" id="JAR87941.1"/>
    </source>
</evidence>
<sequence length="94" mass="10232">LLLGDFNAHNETWGDKQTSARGRLLEELTTAIGLRCLNDGTATFVRPGVERSVLDLSFATNSIRAIWSAEPDSWGSDHIPIKITSLSSAPVTHK</sequence>
<dbReference type="AlphaFoldDB" id="A0A147BB11"/>
<name>A0A147BB11_IXORI</name>
<reference evidence="2" key="1">
    <citation type="journal article" date="2018" name="PLoS Negl. Trop. Dis.">
        <title>Sialome diversity of ticks revealed by RNAseq of single tick salivary glands.</title>
        <authorList>
            <person name="Perner J."/>
            <person name="Kropackova S."/>
            <person name="Kopacek P."/>
            <person name="Ribeiro J.M."/>
        </authorList>
    </citation>
    <scope>NUCLEOTIDE SEQUENCE</scope>
    <source>
        <strain evidence="2">Siblings of single egg batch collected in Ceske Budejovice</strain>
        <tissue evidence="2">Salivary glands</tissue>
    </source>
</reference>
<dbReference type="GO" id="GO:0003824">
    <property type="term" value="F:catalytic activity"/>
    <property type="evidence" value="ECO:0007669"/>
    <property type="project" value="InterPro"/>
</dbReference>
<feature type="domain" description="Endonuclease/exonuclease/phosphatase" evidence="1">
    <location>
        <begin position="1"/>
        <end position="81"/>
    </location>
</feature>
<dbReference type="SUPFAM" id="SSF56219">
    <property type="entry name" value="DNase I-like"/>
    <property type="match status" value="1"/>
</dbReference>
<dbReference type="Gene3D" id="3.60.10.10">
    <property type="entry name" value="Endonuclease/exonuclease/phosphatase"/>
    <property type="match status" value="1"/>
</dbReference>
<dbReference type="InterPro" id="IPR036691">
    <property type="entry name" value="Endo/exonu/phosph_ase_sf"/>
</dbReference>
<protein>
    <submittedName>
        <fullName evidence="2">Putative endonucle</fullName>
    </submittedName>
</protein>
<dbReference type="EMBL" id="GEGO01007463">
    <property type="protein sequence ID" value="JAR87941.1"/>
    <property type="molecule type" value="Transcribed_RNA"/>
</dbReference>
<accession>A0A147BB11</accession>
<proteinExistence type="predicted"/>
<evidence type="ECO:0000259" key="1">
    <source>
        <dbReference type="Pfam" id="PF14529"/>
    </source>
</evidence>
<feature type="non-terminal residue" evidence="2">
    <location>
        <position position="94"/>
    </location>
</feature>